<feature type="transmembrane region" description="Helical" evidence="20">
    <location>
        <begin position="639"/>
        <end position="658"/>
    </location>
</feature>
<dbReference type="InterPro" id="IPR035973">
    <property type="entry name" value="Cyt_c_oxidase_su3-like_sf"/>
</dbReference>
<keyword evidence="23" id="KW-1185">Reference proteome</keyword>
<dbReference type="GO" id="GO:0005886">
    <property type="term" value="C:plasma membrane"/>
    <property type="evidence" value="ECO:0007669"/>
    <property type="project" value="UniProtKB-SubCell"/>
</dbReference>
<keyword evidence="11" id="KW-1278">Translocase</keyword>
<evidence type="ECO:0000256" key="10">
    <source>
        <dbReference type="ARBA" id="ARBA00022723"/>
    </source>
</evidence>
<evidence type="ECO:0000256" key="2">
    <source>
        <dbReference type="ARBA" id="ARBA00004673"/>
    </source>
</evidence>
<feature type="transmembrane region" description="Helical" evidence="20">
    <location>
        <begin position="321"/>
        <end position="342"/>
    </location>
</feature>
<dbReference type="InterPro" id="IPR013833">
    <property type="entry name" value="Cyt_c_oxidase_su3_a-hlx"/>
</dbReference>
<evidence type="ECO:0000256" key="18">
    <source>
        <dbReference type="RuleBase" id="RU000370"/>
    </source>
</evidence>
<evidence type="ECO:0000256" key="17">
    <source>
        <dbReference type="ARBA" id="ARBA00047816"/>
    </source>
</evidence>
<organism evidence="22 23">
    <name type="scientific">Roseivivax jejudonensis</name>
    <dbReference type="NCBI Taxonomy" id="1529041"/>
    <lineage>
        <taxon>Bacteria</taxon>
        <taxon>Pseudomonadati</taxon>
        <taxon>Pseudomonadota</taxon>
        <taxon>Alphaproteobacteria</taxon>
        <taxon>Rhodobacterales</taxon>
        <taxon>Roseobacteraceae</taxon>
        <taxon>Roseivivax</taxon>
    </lineage>
</organism>
<dbReference type="FunFam" id="1.20.210.10:FF:000006">
    <property type="entry name" value="Cytochrome c oxidase subunit 1"/>
    <property type="match status" value="1"/>
</dbReference>
<evidence type="ECO:0000256" key="8">
    <source>
        <dbReference type="ARBA" id="ARBA00022660"/>
    </source>
</evidence>
<reference evidence="22 23" key="1">
    <citation type="submission" date="2017-03" db="EMBL/GenBank/DDBJ databases">
        <authorList>
            <person name="Afonso C.L."/>
            <person name="Miller P.J."/>
            <person name="Scott M.A."/>
            <person name="Spackman E."/>
            <person name="Goraichik I."/>
            <person name="Dimitrov K.M."/>
            <person name="Suarez D.L."/>
            <person name="Swayne D.E."/>
        </authorList>
    </citation>
    <scope>NUCLEOTIDE SEQUENCE [LARGE SCALE GENOMIC DNA]</scope>
    <source>
        <strain evidence="22 23">CECT 8625</strain>
    </source>
</reference>
<feature type="transmembrane region" description="Helical" evidence="20">
    <location>
        <begin position="390"/>
        <end position="412"/>
    </location>
</feature>
<feature type="transmembrane region" description="Helical" evidence="20">
    <location>
        <begin position="197"/>
        <end position="221"/>
    </location>
</feature>
<evidence type="ECO:0000256" key="11">
    <source>
        <dbReference type="ARBA" id="ARBA00022967"/>
    </source>
</evidence>
<evidence type="ECO:0000256" key="16">
    <source>
        <dbReference type="ARBA" id="ARBA00023136"/>
    </source>
</evidence>
<dbReference type="EC" id="7.1.1.9" evidence="4"/>
<evidence type="ECO:0000313" key="23">
    <source>
        <dbReference type="Proteomes" id="UP000193570"/>
    </source>
</evidence>
<feature type="transmembrane region" description="Helical" evidence="20">
    <location>
        <begin position="615"/>
        <end position="633"/>
    </location>
</feature>
<evidence type="ECO:0000256" key="15">
    <source>
        <dbReference type="ARBA" id="ARBA00023008"/>
    </source>
</evidence>
<dbReference type="GO" id="GO:0020037">
    <property type="term" value="F:heme binding"/>
    <property type="evidence" value="ECO:0007669"/>
    <property type="project" value="InterPro"/>
</dbReference>
<dbReference type="SUPFAM" id="SSF81442">
    <property type="entry name" value="Cytochrome c oxidase subunit I-like"/>
    <property type="match status" value="1"/>
</dbReference>
<evidence type="ECO:0000256" key="3">
    <source>
        <dbReference type="ARBA" id="ARBA00009578"/>
    </source>
</evidence>
<evidence type="ECO:0000256" key="13">
    <source>
        <dbReference type="ARBA" id="ARBA00022989"/>
    </source>
</evidence>
<proteinExistence type="inferred from homology"/>
<keyword evidence="22" id="KW-0560">Oxidoreductase</keyword>
<feature type="domain" description="Cytochrome oxidase subunit I profile" evidence="21">
    <location>
        <begin position="47"/>
        <end position="577"/>
    </location>
</feature>
<dbReference type="InterPro" id="IPR023616">
    <property type="entry name" value="Cyt_c_oxase-like_su1_dom"/>
</dbReference>
<comment type="pathway">
    <text evidence="2">Energy metabolism; oxidative phosphorylation.</text>
</comment>
<feature type="transmembrane region" description="Helical" evidence="20">
    <location>
        <begin position="844"/>
        <end position="863"/>
    </location>
</feature>
<keyword evidence="13 20" id="KW-1133">Transmembrane helix</keyword>
<sequence>MTDFAGSLPERPRAGEIEDAMPQGIYPPTEEMLNEPVDPELREAQAARLRAVWAEPPGWRYWSAVNNSEVGAWYSLTAFAFMLAAGVLALLMRVQLSVPENDFLSADRFNQFFTMHGSAMMFLFAVPMFEAISILLLPAFLGARDMPFPRLSAYGYWSFLIGGIFVLSSILFGVAPNSGWFMYPPLATEAEGPGSDIWLLGLSFIEVASIAAAVELIVGVIKCRPPGMRINLMPLYAWYVLVVGGMILFAFPPLIAGDFLFEMQRSFDWPFFDPERGGDPMLWQHLFWIFGHPEVYIIFLPSIAIAAMVIPTAARRPIVGYSWIVLSAVGTGFLSFGLWVHHMFTTGLPSMSLGFFSAASEAVVIPTGVQLFAFVATLLVGRVRMIQPMLWIAGAVAIFTAGGLTGIMVALAPFDWQVHDTYFIVAHLHYTLFGGMVFPIIGGVYYFYPFFAKKKMSDRLGKVSFWLTFTGFNICFMPMHLTGLQGMPRRVFTYPGDIGWDWLNMISTLGAFVTAAGILVFAWDLLRSKKDQPFTERNPWGGGTLEWAHDVPDLGWGARSVPYITSRYPLWDQPKLLERMDAGRFYIPDAPEGLRETVVTSAVDAVPQHVARITGPAWCTLWAAAFTGGAFIFPTFHMYPPAILCGVLAIATVIWWLWTSTAQVPEAPMKDAGLGLRLPTYVSGPRAPGWWGVFITMLGDATAYASLIFGVFFYWTARPDFPPDNATHADPAFAALAAALLGGSWAMTRIARGVNRQGDRRTARVLLGLAPVAALAGGAALVLAVWWPGLSPATHVYPATMWAIVVWTCAHIGVGAIMQLYCLAGSIFGKLTPRYDADLWNTTLFWHFLGVTCLISAAVIGLLPRVL</sequence>
<dbReference type="GO" id="GO:0004129">
    <property type="term" value="F:cytochrome-c oxidase activity"/>
    <property type="evidence" value="ECO:0007669"/>
    <property type="project" value="UniProtKB-EC"/>
</dbReference>
<feature type="transmembrane region" description="Helical" evidence="20">
    <location>
        <begin position="799"/>
        <end position="823"/>
    </location>
</feature>
<evidence type="ECO:0000256" key="6">
    <source>
        <dbReference type="ARBA" id="ARBA00022475"/>
    </source>
</evidence>
<feature type="transmembrane region" description="Helical" evidence="20">
    <location>
        <begin position="70"/>
        <end position="92"/>
    </location>
</feature>
<protein>
    <recommendedName>
        <fullName evidence="4">cytochrome-c oxidase</fullName>
        <ecNumber evidence="4">7.1.1.9</ecNumber>
    </recommendedName>
</protein>
<name>A0A1X6Y7G7_9RHOB</name>
<comment type="catalytic activity">
    <reaction evidence="17">
        <text>4 Fe(II)-[cytochrome c] + O2 + 8 H(+)(in) = 4 Fe(III)-[cytochrome c] + 2 H2O + 4 H(+)(out)</text>
        <dbReference type="Rhea" id="RHEA:11436"/>
        <dbReference type="Rhea" id="RHEA-COMP:10350"/>
        <dbReference type="Rhea" id="RHEA-COMP:14399"/>
        <dbReference type="ChEBI" id="CHEBI:15377"/>
        <dbReference type="ChEBI" id="CHEBI:15378"/>
        <dbReference type="ChEBI" id="CHEBI:15379"/>
        <dbReference type="ChEBI" id="CHEBI:29033"/>
        <dbReference type="ChEBI" id="CHEBI:29034"/>
        <dbReference type="EC" id="7.1.1.9"/>
    </reaction>
</comment>
<keyword evidence="6" id="KW-1003">Cell membrane</keyword>
<keyword evidence="7 18" id="KW-0349">Heme</keyword>
<dbReference type="AlphaFoldDB" id="A0A1X6Y7G7"/>
<keyword evidence="8 18" id="KW-0679">Respiratory chain</keyword>
<dbReference type="InterPro" id="IPR036927">
    <property type="entry name" value="Cyt_c_oxase-like_su1_sf"/>
</dbReference>
<evidence type="ECO:0000313" key="22">
    <source>
        <dbReference type="EMBL" id="SLN12657.1"/>
    </source>
</evidence>
<evidence type="ECO:0000256" key="4">
    <source>
        <dbReference type="ARBA" id="ARBA00012949"/>
    </source>
</evidence>
<dbReference type="GO" id="GO:0009060">
    <property type="term" value="P:aerobic respiration"/>
    <property type="evidence" value="ECO:0007669"/>
    <property type="project" value="InterPro"/>
</dbReference>
<dbReference type="EMBL" id="FWFK01000001">
    <property type="protein sequence ID" value="SLN12657.1"/>
    <property type="molecule type" value="Genomic_DNA"/>
</dbReference>
<feature type="transmembrane region" description="Helical" evidence="20">
    <location>
        <begin position="502"/>
        <end position="523"/>
    </location>
</feature>
<evidence type="ECO:0000256" key="7">
    <source>
        <dbReference type="ARBA" id="ARBA00022617"/>
    </source>
</evidence>
<dbReference type="PROSITE" id="PS00077">
    <property type="entry name" value="COX1_CUB"/>
    <property type="match status" value="1"/>
</dbReference>
<dbReference type="Pfam" id="PF00115">
    <property type="entry name" value="COX1"/>
    <property type="match status" value="1"/>
</dbReference>
<comment type="similarity">
    <text evidence="3 18">Belongs to the heme-copper respiratory oxidase family.</text>
</comment>
<evidence type="ECO:0000256" key="9">
    <source>
        <dbReference type="ARBA" id="ARBA00022692"/>
    </source>
</evidence>
<keyword evidence="10" id="KW-0479">Metal-binding</keyword>
<dbReference type="PANTHER" id="PTHR10422">
    <property type="entry name" value="CYTOCHROME C OXIDASE SUBUNIT 1"/>
    <property type="match status" value="1"/>
</dbReference>
<dbReference type="GO" id="GO:0015990">
    <property type="term" value="P:electron transport coupled proton transport"/>
    <property type="evidence" value="ECO:0007669"/>
    <property type="project" value="InterPro"/>
</dbReference>
<feature type="transmembrane region" description="Helical" evidence="20">
    <location>
        <begin position="362"/>
        <end position="383"/>
    </location>
</feature>
<keyword evidence="14" id="KW-0408">Iron</keyword>
<evidence type="ECO:0000256" key="1">
    <source>
        <dbReference type="ARBA" id="ARBA00004651"/>
    </source>
</evidence>
<dbReference type="PROSITE" id="PS50855">
    <property type="entry name" value="COX1"/>
    <property type="match status" value="1"/>
</dbReference>
<feature type="transmembrane region" description="Helical" evidence="20">
    <location>
        <begin position="690"/>
        <end position="712"/>
    </location>
</feature>
<feature type="transmembrane region" description="Helical" evidence="20">
    <location>
        <begin position="153"/>
        <end position="177"/>
    </location>
</feature>
<evidence type="ECO:0000256" key="14">
    <source>
        <dbReference type="ARBA" id="ARBA00023004"/>
    </source>
</evidence>
<dbReference type="Gene3D" id="1.20.210.10">
    <property type="entry name" value="Cytochrome c oxidase-like, subunit I domain"/>
    <property type="match status" value="1"/>
</dbReference>
<feature type="transmembrane region" description="Helical" evidence="20">
    <location>
        <begin position="233"/>
        <end position="255"/>
    </location>
</feature>
<keyword evidence="16 20" id="KW-0472">Membrane</keyword>
<dbReference type="Proteomes" id="UP000193570">
    <property type="component" value="Unassembled WGS sequence"/>
</dbReference>
<gene>
    <name evidence="22" type="primary">ctaD_1</name>
    <name evidence="22" type="ORF">ROJ8625_00340</name>
</gene>
<dbReference type="GO" id="GO:0022904">
    <property type="term" value="P:respiratory electron transport chain"/>
    <property type="evidence" value="ECO:0007669"/>
    <property type="project" value="InterPro"/>
</dbReference>
<dbReference type="PRINTS" id="PR01165">
    <property type="entry name" value="CYCOXIDASEI"/>
</dbReference>
<dbReference type="InterPro" id="IPR000883">
    <property type="entry name" value="Cyt_C_Oxase_1"/>
</dbReference>
<evidence type="ECO:0000259" key="21">
    <source>
        <dbReference type="PROSITE" id="PS50855"/>
    </source>
</evidence>
<feature type="transmembrane region" description="Helical" evidence="20">
    <location>
        <begin position="763"/>
        <end position="787"/>
    </location>
</feature>
<accession>A0A1X6Y7G7</accession>
<dbReference type="Gene3D" id="1.20.120.80">
    <property type="entry name" value="Cytochrome c oxidase, subunit III, four-helix bundle"/>
    <property type="match status" value="1"/>
</dbReference>
<dbReference type="InterPro" id="IPR014241">
    <property type="entry name" value="Cyt_c_oxidase_su1_bac"/>
</dbReference>
<keyword evidence="15" id="KW-0186">Copper</keyword>
<feature type="region of interest" description="Disordered" evidence="19">
    <location>
        <begin position="1"/>
        <end position="33"/>
    </location>
</feature>
<evidence type="ECO:0000256" key="5">
    <source>
        <dbReference type="ARBA" id="ARBA00022448"/>
    </source>
</evidence>
<keyword evidence="12 18" id="KW-0249">Electron transport</keyword>
<evidence type="ECO:0000256" key="20">
    <source>
        <dbReference type="SAM" id="Phobius"/>
    </source>
</evidence>
<dbReference type="SUPFAM" id="SSF81452">
    <property type="entry name" value="Cytochrome c oxidase subunit III-like"/>
    <property type="match status" value="1"/>
</dbReference>
<keyword evidence="9 18" id="KW-0812">Transmembrane</keyword>
<feature type="transmembrane region" description="Helical" evidence="20">
    <location>
        <begin position="112"/>
        <end position="141"/>
    </location>
</feature>
<dbReference type="GO" id="GO:0016491">
    <property type="term" value="F:oxidoreductase activity"/>
    <property type="evidence" value="ECO:0007669"/>
    <property type="project" value="UniProtKB-KW"/>
</dbReference>
<comment type="subcellular location">
    <subcellularLocation>
        <location evidence="1">Cell membrane</location>
        <topology evidence="1">Multi-pass membrane protein</topology>
    </subcellularLocation>
</comment>
<dbReference type="InterPro" id="IPR023615">
    <property type="entry name" value="Cyt_c_Oxase_su1_BS"/>
</dbReference>
<dbReference type="GO" id="GO:0046872">
    <property type="term" value="F:metal ion binding"/>
    <property type="evidence" value="ECO:0007669"/>
    <property type="project" value="UniProtKB-KW"/>
</dbReference>
<dbReference type="PANTHER" id="PTHR10422:SF35">
    <property type="entry name" value="CYTOCHROME BO(3) UBIQUINOL OXIDASE SUBUNIT 1"/>
    <property type="match status" value="1"/>
</dbReference>
<feature type="transmembrane region" description="Helical" evidence="20">
    <location>
        <begin position="295"/>
        <end position="314"/>
    </location>
</feature>
<feature type="transmembrane region" description="Helical" evidence="20">
    <location>
        <begin position="732"/>
        <end position="751"/>
    </location>
</feature>
<feature type="transmembrane region" description="Helical" evidence="20">
    <location>
        <begin position="432"/>
        <end position="451"/>
    </location>
</feature>
<dbReference type="NCBIfam" id="TIGR02891">
    <property type="entry name" value="CtaD_CoxA"/>
    <property type="match status" value="1"/>
</dbReference>
<evidence type="ECO:0000256" key="19">
    <source>
        <dbReference type="SAM" id="MobiDB-lite"/>
    </source>
</evidence>
<evidence type="ECO:0000256" key="12">
    <source>
        <dbReference type="ARBA" id="ARBA00022982"/>
    </source>
</evidence>
<keyword evidence="5 18" id="KW-0813">Transport</keyword>
<feature type="transmembrane region" description="Helical" evidence="20">
    <location>
        <begin position="463"/>
        <end position="482"/>
    </location>
</feature>